<proteinExistence type="predicted"/>
<name>A0A1G1ZHE1_9BACT</name>
<comment type="caution">
    <text evidence="1">The sequence shown here is derived from an EMBL/GenBank/DDBJ whole genome shotgun (WGS) entry which is preliminary data.</text>
</comment>
<dbReference type="STRING" id="1798404.A3B92_02415"/>
<protein>
    <submittedName>
        <fullName evidence="1">Uncharacterized protein</fullName>
    </submittedName>
</protein>
<dbReference type="AlphaFoldDB" id="A0A1G1ZHE1"/>
<accession>A0A1G1ZHE1</accession>
<evidence type="ECO:0000313" key="2">
    <source>
        <dbReference type="Proteomes" id="UP000177960"/>
    </source>
</evidence>
<gene>
    <name evidence="1" type="ORF">A3B92_02415</name>
</gene>
<sequence>MKVKTAVLWWLVNNKEHESLTDKDKTIEALMPLVEALFPGINYYSITGFSQVMRDCVIPVLKKRFSELLTTPAEAIKPKATTEIAKVLPSKGYEWQESTKWRSKFEKILAAA</sequence>
<evidence type="ECO:0000313" key="1">
    <source>
        <dbReference type="EMBL" id="OGY63945.1"/>
    </source>
</evidence>
<dbReference type="Proteomes" id="UP000177960">
    <property type="component" value="Unassembled WGS sequence"/>
</dbReference>
<organism evidence="1 2">
    <name type="scientific">Candidatus Harrisonbacteria bacterium RIFCSPHIGHO2_02_FULL_42_16</name>
    <dbReference type="NCBI Taxonomy" id="1798404"/>
    <lineage>
        <taxon>Bacteria</taxon>
        <taxon>Candidatus Harrisoniibacteriota</taxon>
    </lineage>
</organism>
<dbReference type="EMBL" id="MHJG01000013">
    <property type="protein sequence ID" value="OGY63945.1"/>
    <property type="molecule type" value="Genomic_DNA"/>
</dbReference>
<reference evidence="1 2" key="1">
    <citation type="journal article" date="2016" name="Nat. Commun.">
        <title>Thousands of microbial genomes shed light on interconnected biogeochemical processes in an aquifer system.</title>
        <authorList>
            <person name="Anantharaman K."/>
            <person name="Brown C.T."/>
            <person name="Hug L.A."/>
            <person name="Sharon I."/>
            <person name="Castelle C.J."/>
            <person name="Probst A.J."/>
            <person name="Thomas B.C."/>
            <person name="Singh A."/>
            <person name="Wilkins M.J."/>
            <person name="Karaoz U."/>
            <person name="Brodie E.L."/>
            <person name="Williams K.H."/>
            <person name="Hubbard S.S."/>
            <person name="Banfield J.F."/>
        </authorList>
    </citation>
    <scope>NUCLEOTIDE SEQUENCE [LARGE SCALE GENOMIC DNA]</scope>
</reference>